<proteinExistence type="inferred from homology"/>
<evidence type="ECO:0000259" key="19">
    <source>
        <dbReference type="PROSITE" id="PS51762"/>
    </source>
</evidence>
<evidence type="ECO:0000256" key="6">
    <source>
        <dbReference type="ARBA" id="ARBA00022525"/>
    </source>
</evidence>
<dbReference type="PRINTS" id="PR00737">
    <property type="entry name" value="GLHYDRLASE16"/>
</dbReference>
<evidence type="ECO:0000256" key="3">
    <source>
        <dbReference type="ARBA" id="ARBA00012690"/>
    </source>
</evidence>
<evidence type="ECO:0000256" key="14">
    <source>
        <dbReference type="PIRSR" id="PIRSR608264-1"/>
    </source>
</evidence>
<dbReference type="PROSITE" id="PS01034">
    <property type="entry name" value="GH16_1"/>
    <property type="match status" value="1"/>
</dbReference>
<dbReference type="InterPro" id="IPR008264">
    <property type="entry name" value="Beta_glucanase"/>
</dbReference>
<feature type="signal peptide" evidence="17">
    <location>
        <begin position="1"/>
        <end position="28"/>
    </location>
</feature>
<dbReference type="RefSeq" id="WP_074485451.1">
    <property type="nucleotide sequence ID" value="NZ_FMXP01000006.1"/>
</dbReference>
<comment type="similarity">
    <text evidence="2">Belongs to the glycosyl hydrolase 16 family.</text>
</comment>
<protein>
    <recommendedName>
        <fullName evidence="4">Beta-glucanase</fullName>
        <ecNumber evidence="3">3.2.1.73</ecNumber>
    </recommendedName>
    <alternativeName>
        <fullName evidence="13">1,3-1,4-beta-D-glucan 4-glucanohydrolase</fullName>
    </alternativeName>
    <alternativeName>
        <fullName evidence="12">Endo-beta-1,3-1,4 glucanase</fullName>
    </alternativeName>
    <alternativeName>
        <fullName evidence="11">Lichenase</fullName>
    </alternativeName>
</protein>
<feature type="compositionally biased region" description="Acidic residues" evidence="15">
    <location>
        <begin position="339"/>
        <end position="361"/>
    </location>
</feature>
<dbReference type="GO" id="GO:0005975">
    <property type="term" value="P:carbohydrate metabolic process"/>
    <property type="evidence" value="ECO:0007669"/>
    <property type="project" value="InterPro"/>
</dbReference>
<feature type="compositionally biased region" description="Low complexity" evidence="15">
    <location>
        <begin position="88"/>
        <end position="117"/>
    </location>
</feature>
<dbReference type="InterPro" id="IPR013320">
    <property type="entry name" value="ConA-like_dom_sf"/>
</dbReference>
<evidence type="ECO:0000256" key="8">
    <source>
        <dbReference type="ARBA" id="ARBA00022801"/>
    </source>
</evidence>
<dbReference type="EC" id="3.2.1.73" evidence="3"/>
<dbReference type="Gene3D" id="2.60.120.200">
    <property type="match status" value="1"/>
</dbReference>
<evidence type="ECO:0000256" key="9">
    <source>
        <dbReference type="ARBA" id="ARBA00023088"/>
    </source>
</evidence>
<feature type="region of interest" description="Disordered" evidence="15">
    <location>
        <begin position="45"/>
        <end position="117"/>
    </location>
</feature>
<keyword evidence="21" id="KW-1185">Reference proteome</keyword>
<organism evidence="20 21">
    <name type="scientific">Streptococcus henryi</name>
    <dbReference type="NCBI Taxonomy" id="439219"/>
    <lineage>
        <taxon>Bacteria</taxon>
        <taxon>Bacillati</taxon>
        <taxon>Bacillota</taxon>
        <taxon>Bacilli</taxon>
        <taxon>Lactobacillales</taxon>
        <taxon>Streptococcaceae</taxon>
        <taxon>Streptococcus</taxon>
    </lineage>
</organism>
<dbReference type="SUPFAM" id="SSF49899">
    <property type="entry name" value="Concanavalin A-like lectins/glucanases"/>
    <property type="match status" value="1"/>
</dbReference>
<evidence type="ECO:0000256" key="15">
    <source>
        <dbReference type="SAM" id="MobiDB-lite"/>
    </source>
</evidence>
<dbReference type="PANTHER" id="PTHR31062">
    <property type="entry name" value="XYLOGLUCAN ENDOTRANSGLUCOSYLASE/HYDROLASE PROTEIN 8-RELATED"/>
    <property type="match status" value="1"/>
</dbReference>
<dbReference type="eggNOG" id="COG2273">
    <property type="taxonomic scope" value="Bacteria"/>
</dbReference>
<dbReference type="InterPro" id="IPR008263">
    <property type="entry name" value="GH16_AS"/>
</dbReference>
<evidence type="ECO:0000256" key="1">
    <source>
        <dbReference type="ARBA" id="ARBA00000481"/>
    </source>
</evidence>
<keyword evidence="8" id="KW-0378">Hydrolase</keyword>
<keyword evidence="16" id="KW-1133">Transmembrane helix</keyword>
<dbReference type="Pfam" id="PF00722">
    <property type="entry name" value="Glyco_hydro_16"/>
    <property type="match status" value="1"/>
</dbReference>
<feature type="chain" id="PRO_5010252383" description="Beta-glucanase" evidence="17">
    <location>
        <begin position="29"/>
        <end position="449"/>
    </location>
</feature>
<evidence type="ECO:0000256" key="5">
    <source>
        <dbReference type="ARBA" id="ARBA00022512"/>
    </source>
</evidence>
<evidence type="ECO:0000256" key="10">
    <source>
        <dbReference type="ARBA" id="ARBA00023295"/>
    </source>
</evidence>
<dbReference type="STRING" id="439219.SAMN02910293_00611"/>
<dbReference type="InterPro" id="IPR044791">
    <property type="entry name" value="Beta-glucanase/XTH"/>
</dbReference>
<feature type="domain" description="GH16" evidence="19">
    <location>
        <begin position="111"/>
        <end position="333"/>
    </location>
</feature>
<comment type="catalytic activity">
    <reaction evidence="1">
        <text>Hydrolysis of (1-&gt;4)-beta-D-glucosidic linkages in beta-D-glucans containing (1-&gt;3)- and (1-&gt;4)-bonds.</text>
        <dbReference type="EC" id="3.2.1.73"/>
    </reaction>
</comment>
<gene>
    <name evidence="20" type="ORF">SAMN02910293_00611</name>
</gene>
<keyword evidence="16" id="KW-0812">Transmembrane</keyword>
<dbReference type="GO" id="GO:0042972">
    <property type="term" value="F:licheninase activity"/>
    <property type="evidence" value="ECO:0007669"/>
    <property type="project" value="UniProtKB-EC"/>
</dbReference>
<keyword evidence="9" id="KW-0572">Peptidoglycan-anchor</keyword>
<feature type="active site" description="Nucleophile" evidence="14">
    <location>
        <position position="221"/>
    </location>
</feature>
<evidence type="ECO:0000256" key="16">
    <source>
        <dbReference type="SAM" id="Phobius"/>
    </source>
</evidence>
<dbReference type="Proteomes" id="UP000182508">
    <property type="component" value="Unassembled WGS sequence"/>
</dbReference>
<feature type="compositionally biased region" description="Basic and acidic residues" evidence="15">
    <location>
        <begin position="379"/>
        <end position="417"/>
    </location>
</feature>
<dbReference type="CDD" id="cd02175">
    <property type="entry name" value="GH16_lichenase"/>
    <property type="match status" value="1"/>
</dbReference>
<keyword evidence="7 17" id="KW-0732">Signal</keyword>
<evidence type="ECO:0000256" key="13">
    <source>
        <dbReference type="ARBA" id="ARBA00031665"/>
    </source>
</evidence>
<evidence type="ECO:0000313" key="21">
    <source>
        <dbReference type="Proteomes" id="UP000182508"/>
    </source>
</evidence>
<dbReference type="PROSITE" id="PS51762">
    <property type="entry name" value="GH16_2"/>
    <property type="match status" value="1"/>
</dbReference>
<evidence type="ECO:0000256" key="7">
    <source>
        <dbReference type="ARBA" id="ARBA00022729"/>
    </source>
</evidence>
<dbReference type="NCBIfam" id="NF047856">
    <property type="entry name" value="BGlucanaseBglS"/>
    <property type="match status" value="1"/>
</dbReference>
<keyword evidence="16" id="KW-0472">Membrane</keyword>
<feature type="active site" description="Proton donor" evidence="14">
    <location>
        <position position="225"/>
    </location>
</feature>
<reference evidence="20 21" key="1">
    <citation type="submission" date="2016-10" db="EMBL/GenBank/DDBJ databases">
        <authorList>
            <person name="de Groot N.N."/>
        </authorList>
    </citation>
    <scope>NUCLEOTIDE SEQUENCE [LARGE SCALE GENOMIC DNA]</scope>
    <source>
        <strain evidence="20 21">A-4</strain>
    </source>
</reference>
<feature type="region of interest" description="Disordered" evidence="15">
    <location>
        <begin position="333"/>
        <end position="428"/>
    </location>
</feature>
<dbReference type="PROSITE" id="PS50847">
    <property type="entry name" value="GRAM_POS_ANCHORING"/>
    <property type="match status" value="1"/>
</dbReference>
<dbReference type="NCBIfam" id="TIGR01167">
    <property type="entry name" value="LPXTG_anchor"/>
    <property type="match status" value="1"/>
</dbReference>
<feature type="domain" description="Gram-positive cocci surface proteins LPxTG" evidence="18">
    <location>
        <begin position="417"/>
        <end position="449"/>
    </location>
</feature>
<feature type="transmembrane region" description="Helical" evidence="16">
    <location>
        <begin position="425"/>
        <end position="442"/>
    </location>
</feature>
<evidence type="ECO:0000256" key="4">
    <source>
        <dbReference type="ARBA" id="ARBA00014569"/>
    </source>
</evidence>
<evidence type="ECO:0000256" key="2">
    <source>
        <dbReference type="ARBA" id="ARBA00006865"/>
    </source>
</evidence>
<evidence type="ECO:0000256" key="11">
    <source>
        <dbReference type="ARBA" id="ARBA00029722"/>
    </source>
</evidence>
<dbReference type="InterPro" id="IPR019931">
    <property type="entry name" value="LPXTG_anchor"/>
</dbReference>
<dbReference type="EMBL" id="FMXP01000006">
    <property type="protein sequence ID" value="SDB11522.1"/>
    <property type="molecule type" value="Genomic_DNA"/>
</dbReference>
<keyword evidence="6" id="KW-0964">Secreted</keyword>
<evidence type="ECO:0000259" key="18">
    <source>
        <dbReference type="PROSITE" id="PS50847"/>
    </source>
</evidence>
<accession>A0A1G6AT26</accession>
<dbReference type="AlphaFoldDB" id="A0A1G6AT26"/>
<feature type="compositionally biased region" description="Low complexity" evidence="15">
    <location>
        <begin position="45"/>
        <end position="66"/>
    </location>
</feature>
<keyword evidence="10" id="KW-0326">Glycosidase</keyword>
<keyword evidence="5" id="KW-0134">Cell wall</keyword>
<name>A0A1G6AT26_9STRE</name>
<sequence>MTKKHVLKCVCYAAALCSLQVGLATVSAEDDVTVSTQADTTQLTTTATEADSVDTSSDVSSAGDVDQNTTGTEADASTVVEDTGASVTEEAPADAPVAEEAPAEAAATEETAEKALPTEFRTEFDTFDEATMAKADWWNGNPFGAVWKPENVKVENGIMTLTIDNGTDETAPVPFISGELRTQEFFHYGTYTISMKPIKNPGTVSSFFTYTGPSDDNPWDEVDIEFLGKDTTKIQFNYFTNGEGEHEFVYELGFDASEDFHTYAFDWQEDYITWYVDGVAVHTATENIPVTPGRIMMNAWPGTGVDDWLEPYDGTTPLVAYYDWMTYEATAPKSLSSEEPAEDDVTETPDNEEVPSEDDVTETPGNEEVPAGDDVTETPAEKDSEDKGNKNVETPAAEKEAPKAGDAKVAKSDDKELPSTGEKSGLMASLVGIVLLAGAAIFKPKRRKG</sequence>
<evidence type="ECO:0000256" key="12">
    <source>
        <dbReference type="ARBA" id="ARBA00029771"/>
    </source>
</evidence>
<evidence type="ECO:0000256" key="17">
    <source>
        <dbReference type="SAM" id="SignalP"/>
    </source>
</evidence>
<evidence type="ECO:0000313" key="20">
    <source>
        <dbReference type="EMBL" id="SDB11522.1"/>
    </source>
</evidence>
<dbReference type="Pfam" id="PF00746">
    <property type="entry name" value="Gram_pos_anchor"/>
    <property type="match status" value="1"/>
</dbReference>
<dbReference type="InterPro" id="IPR000757">
    <property type="entry name" value="Beta-glucanase-like"/>
</dbReference>